<reference evidence="2 3" key="1">
    <citation type="submission" date="2016-11" db="EMBL/GenBank/DDBJ databases">
        <authorList>
            <person name="Jaros S."/>
            <person name="Januszkiewicz K."/>
            <person name="Wedrychowicz H."/>
        </authorList>
    </citation>
    <scope>NUCLEOTIDE SEQUENCE [LARGE SCALE GENOMIC DNA]</scope>
    <source>
        <strain evidence="2 3">GAS242</strain>
    </source>
</reference>
<evidence type="ECO:0008006" key="4">
    <source>
        <dbReference type="Google" id="ProtNLM"/>
    </source>
</evidence>
<evidence type="ECO:0000256" key="1">
    <source>
        <dbReference type="SAM" id="SignalP"/>
    </source>
</evidence>
<accession>A0A1M5KPG0</accession>
<dbReference type="Proteomes" id="UP000190675">
    <property type="component" value="Chromosome I"/>
</dbReference>
<name>A0A1M5KPG0_9BRAD</name>
<feature type="chain" id="PRO_5012793414" description="PXPV repeat-containing protein" evidence="1">
    <location>
        <begin position="21"/>
        <end position="137"/>
    </location>
</feature>
<protein>
    <recommendedName>
        <fullName evidence="4">PXPV repeat-containing protein</fullName>
    </recommendedName>
</protein>
<evidence type="ECO:0000313" key="3">
    <source>
        <dbReference type="Proteomes" id="UP000190675"/>
    </source>
</evidence>
<feature type="signal peptide" evidence="1">
    <location>
        <begin position="1"/>
        <end position="20"/>
    </location>
</feature>
<sequence>MRYGIFILALGVLWSSQVSAGEPQSVYVAPGGVYIASAHVHVGTENGYPTYGAPSATYYAPPAYAPGYVPPGQVYGAPAFYEGHRSVYPAPQAYIDDSGYSYSYAEGLPPRPPAPVPYNGAAHCLFNPAYGRSGYCD</sequence>
<organism evidence="2 3">
    <name type="scientific">Bradyrhizobium erythrophlei</name>
    <dbReference type="NCBI Taxonomy" id="1437360"/>
    <lineage>
        <taxon>Bacteria</taxon>
        <taxon>Pseudomonadati</taxon>
        <taxon>Pseudomonadota</taxon>
        <taxon>Alphaproteobacteria</taxon>
        <taxon>Hyphomicrobiales</taxon>
        <taxon>Nitrobacteraceae</taxon>
        <taxon>Bradyrhizobium</taxon>
    </lineage>
</organism>
<dbReference type="EMBL" id="LT670818">
    <property type="protein sequence ID" value="SHG54073.1"/>
    <property type="molecule type" value="Genomic_DNA"/>
</dbReference>
<evidence type="ECO:0000313" key="2">
    <source>
        <dbReference type="EMBL" id="SHG54073.1"/>
    </source>
</evidence>
<dbReference type="AlphaFoldDB" id="A0A1M5KPG0"/>
<keyword evidence="1" id="KW-0732">Signal</keyword>
<proteinExistence type="predicted"/>
<gene>
    <name evidence="2" type="ORF">SAMN05444169_2955</name>
</gene>